<protein>
    <submittedName>
        <fullName evidence="1">Transcriptional regulator, LytTR family</fullName>
    </submittedName>
</protein>
<dbReference type="PANTHER" id="PTHR37299">
    <property type="entry name" value="TRANSCRIPTIONAL REGULATOR-RELATED"/>
    <property type="match status" value="1"/>
</dbReference>
<name>A0A239R6J2_STREI</name>
<dbReference type="Pfam" id="PF04397">
    <property type="entry name" value="LytTR"/>
    <property type="match status" value="1"/>
</dbReference>
<dbReference type="Gene3D" id="2.40.50.1020">
    <property type="entry name" value="LytTr DNA-binding domain"/>
    <property type="match status" value="1"/>
</dbReference>
<dbReference type="EMBL" id="FZRA01000001">
    <property type="protein sequence ID" value="SNU06076.1"/>
    <property type="molecule type" value="Genomic_DNA"/>
</dbReference>
<dbReference type="GeneID" id="63969592"/>
<dbReference type="InterPro" id="IPR046947">
    <property type="entry name" value="LytR-like"/>
</dbReference>
<dbReference type="SMART" id="SM00850">
    <property type="entry name" value="LytTR"/>
    <property type="match status" value="1"/>
</dbReference>
<dbReference type="GO" id="GO:0003677">
    <property type="term" value="F:DNA binding"/>
    <property type="evidence" value="ECO:0007669"/>
    <property type="project" value="InterPro"/>
</dbReference>
<dbReference type="AlphaFoldDB" id="A0A239R6J2"/>
<proteinExistence type="predicted"/>
<dbReference type="PANTHER" id="PTHR37299:SF1">
    <property type="entry name" value="STAGE 0 SPORULATION PROTEIN A HOMOLOG"/>
    <property type="match status" value="1"/>
</dbReference>
<sequence>MHYQFEEDSSLPKEAIEVLVRSGKYDQAVQDVLDYLARFNQEKTEVLPVKTAMRTELLRVSDLILIDVDGSSLILETRHGRLVTNDRLYKFRARLNNPDFVQVSKHAVLNINHLKALESSFSGNMLALLTNDIKTDVSRRYLSDLEKALGL</sequence>
<organism evidence="1 2">
    <name type="scientific">Streptococcus equinus</name>
    <name type="common">Streptococcus bovis</name>
    <dbReference type="NCBI Taxonomy" id="1335"/>
    <lineage>
        <taxon>Bacteria</taxon>
        <taxon>Bacillati</taxon>
        <taxon>Bacillota</taxon>
        <taxon>Bacilli</taxon>
        <taxon>Lactobacillales</taxon>
        <taxon>Streptococcaceae</taxon>
        <taxon>Streptococcus</taxon>
    </lineage>
</organism>
<evidence type="ECO:0000313" key="1">
    <source>
        <dbReference type="EMBL" id="SNU06076.1"/>
    </source>
</evidence>
<evidence type="ECO:0000313" key="2">
    <source>
        <dbReference type="Proteomes" id="UP000214649"/>
    </source>
</evidence>
<gene>
    <name evidence="1" type="ORF">SAMN05216470_0158</name>
</gene>
<dbReference type="RefSeq" id="WP_024344379.1">
    <property type="nucleotide sequence ID" value="NZ_CP046628.1"/>
</dbReference>
<dbReference type="InterPro" id="IPR007492">
    <property type="entry name" value="LytTR_DNA-bd_dom"/>
</dbReference>
<accession>A0A239R6J2</accession>
<dbReference type="PROSITE" id="PS50930">
    <property type="entry name" value="HTH_LYTTR"/>
    <property type="match status" value="1"/>
</dbReference>
<reference evidence="1 2" key="1">
    <citation type="submission" date="2017-07" db="EMBL/GenBank/DDBJ databases">
        <authorList>
            <person name="Sun Z.S."/>
            <person name="Albrecht U."/>
            <person name="Echele G."/>
            <person name="Lee C.C."/>
        </authorList>
    </citation>
    <scope>NUCLEOTIDE SEQUENCE [LARGE SCALE GENOMIC DNA]</scope>
    <source>
        <strain evidence="1 2">AR3</strain>
    </source>
</reference>
<dbReference type="Proteomes" id="UP000214649">
    <property type="component" value="Unassembled WGS sequence"/>
</dbReference>
<dbReference type="GO" id="GO:0000156">
    <property type="term" value="F:phosphorelay response regulator activity"/>
    <property type="evidence" value="ECO:0007669"/>
    <property type="project" value="InterPro"/>
</dbReference>